<organism evidence="9 10">
    <name type="scientific">Steinernema carpocapsae</name>
    <name type="common">Entomopathogenic nematode</name>
    <dbReference type="NCBI Taxonomy" id="34508"/>
    <lineage>
        <taxon>Eukaryota</taxon>
        <taxon>Metazoa</taxon>
        <taxon>Ecdysozoa</taxon>
        <taxon>Nematoda</taxon>
        <taxon>Chromadorea</taxon>
        <taxon>Rhabditida</taxon>
        <taxon>Tylenchina</taxon>
        <taxon>Panagrolaimomorpha</taxon>
        <taxon>Strongyloidoidea</taxon>
        <taxon>Steinernematidae</taxon>
        <taxon>Steinernema</taxon>
    </lineage>
</organism>
<feature type="domain" description="RecA family profile 1" evidence="8">
    <location>
        <begin position="1"/>
        <end position="147"/>
    </location>
</feature>
<reference evidence="9 10" key="2">
    <citation type="journal article" date="2019" name="G3 (Bethesda)">
        <title>Hybrid Assembly of the Genome of the Entomopathogenic Nematode Steinernema carpocapsae Identifies the X-Chromosome.</title>
        <authorList>
            <person name="Serra L."/>
            <person name="Macchietto M."/>
            <person name="Macias-Munoz A."/>
            <person name="McGill C.J."/>
            <person name="Rodriguez I.M."/>
            <person name="Rodriguez B."/>
            <person name="Murad R."/>
            <person name="Mortazavi A."/>
        </authorList>
    </citation>
    <scope>NUCLEOTIDE SEQUENCE [LARGE SCALE GENOMIC DNA]</scope>
    <source>
        <strain evidence="9 10">ALL</strain>
    </source>
</reference>
<keyword evidence="5" id="KW-0234">DNA repair</keyword>
<dbReference type="OrthoDB" id="10063861at2759"/>
<evidence type="ECO:0000259" key="8">
    <source>
        <dbReference type="PROSITE" id="PS50162"/>
    </source>
</evidence>
<keyword evidence="4" id="KW-0067">ATP-binding</keyword>
<evidence type="ECO:0000256" key="4">
    <source>
        <dbReference type="ARBA" id="ARBA00022840"/>
    </source>
</evidence>
<dbReference type="GO" id="GO:0000707">
    <property type="term" value="P:meiotic DNA recombinase assembly"/>
    <property type="evidence" value="ECO:0007669"/>
    <property type="project" value="TreeGrafter"/>
</dbReference>
<evidence type="ECO:0000256" key="3">
    <source>
        <dbReference type="ARBA" id="ARBA00022763"/>
    </source>
</evidence>
<dbReference type="PANTHER" id="PTHR46239">
    <property type="entry name" value="DNA REPAIR PROTEIN RAD51 HOMOLOG 3 RAD51C"/>
    <property type="match status" value="1"/>
</dbReference>
<dbReference type="GO" id="GO:0033065">
    <property type="term" value="C:Rad51C-XRCC3 complex"/>
    <property type="evidence" value="ECO:0007669"/>
    <property type="project" value="TreeGrafter"/>
</dbReference>
<dbReference type="Proteomes" id="UP000298663">
    <property type="component" value="Unassembled WGS sequence"/>
</dbReference>
<dbReference type="GO" id="GO:0007131">
    <property type="term" value="P:reciprocal meiotic recombination"/>
    <property type="evidence" value="ECO:0007669"/>
    <property type="project" value="TreeGrafter"/>
</dbReference>
<dbReference type="GO" id="GO:0000400">
    <property type="term" value="F:four-way junction DNA binding"/>
    <property type="evidence" value="ECO:0007669"/>
    <property type="project" value="TreeGrafter"/>
</dbReference>
<dbReference type="InterPro" id="IPR052093">
    <property type="entry name" value="HR_Repair_Mediator"/>
</dbReference>
<dbReference type="PROSITE" id="PS50162">
    <property type="entry name" value="RECA_2"/>
    <property type="match status" value="1"/>
</dbReference>
<keyword evidence="2" id="KW-0547">Nucleotide-binding</keyword>
<accession>A0A4U5N4F4</accession>
<dbReference type="AlphaFoldDB" id="A0A4U5N4F4"/>
<dbReference type="STRING" id="34508.A0A4U5N4F4"/>
<keyword evidence="6" id="KW-0539">Nucleus</keyword>
<dbReference type="SUPFAM" id="SSF52540">
    <property type="entry name" value="P-loop containing nucleoside triphosphate hydrolases"/>
    <property type="match status" value="1"/>
</dbReference>
<evidence type="ECO:0000313" key="10">
    <source>
        <dbReference type="Proteomes" id="UP000298663"/>
    </source>
</evidence>
<keyword evidence="3" id="KW-0227">DNA damage</keyword>
<comment type="caution">
    <text evidence="9">The sequence shown here is derived from an EMBL/GenBank/DDBJ whole genome shotgun (WGS) entry which is preliminary data.</text>
</comment>
<evidence type="ECO:0000313" key="9">
    <source>
        <dbReference type="EMBL" id="TKR77194.1"/>
    </source>
</evidence>
<dbReference type="GO" id="GO:0140664">
    <property type="term" value="F:ATP-dependent DNA damage sensor activity"/>
    <property type="evidence" value="ECO:0007669"/>
    <property type="project" value="InterPro"/>
</dbReference>
<reference evidence="9 10" key="1">
    <citation type="journal article" date="2015" name="Genome Biol.">
        <title>Comparative genomics of Steinernema reveals deeply conserved gene regulatory networks.</title>
        <authorList>
            <person name="Dillman A.R."/>
            <person name="Macchietto M."/>
            <person name="Porter C.F."/>
            <person name="Rogers A."/>
            <person name="Williams B."/>
            <person name="Antoshechkin I."/>
            <person name="Lee M.M."/>
            <person name="Goodwin Z."/>
            <person name="Lu X."/>
            <person name="Lewis E.E."/>
            <person name="Goodrich-Blair H."/>
            <person name="Stock S.P."/>
            <person name="Adams B.J."/>
            <person name="Sternberg P.W."/>
            <person name="Mortazavi A."/>
        </authorList>
    </citation>
    <scope>NUCLEOTIDE SEQUENCE [LARGE SCALE GENOMIC DNA]</scope>
    <source>
        <strain evidence="9 10">ALL</strain>
    </source>
</reference>
<evidence type="ECO:0000256" key="1">
    <source>
        <dbReference type="ARBA" id="ARBA00004123"/>
    </source>
</evidence>
<dbReference type="GO" id="GO:0033063">
    <property type="term" value="C:Rad51B-Rad51C-Rad51D-XRCC2 complex"/>
    <property type="evidence" value="ECO:0007669"/>
    <property type="project" value="TreeGrafter"/>
</dbReference>
<dbReference type="InterPro" id="IPR020588">
    <property type="entry name" value="RecA_ATP-bd"/>
</dbReference>
<dbReference type="GO" id="GO:0005524">
    <property type="term" value="F:ATP binding"/>
    <property type="evidence" value="ECO:0007669"/>
    <property type="project" value="UniProtKB-KW"/>
</dbReference>
<evidence type="ECO:0000256" key="5">
    <source>
        <dbReference type="ARBA" id="ARBA00023204"/>
    </source>
</evidence>
<protein>
    <recommendedName>
        <fullName evidence="7">DNA repair protein RAD51 homolog 3</fullName>
    </recommendedName>
</protein>
<dbReference type="Gene3D" id="3.40.50.300">
    <property type="entry name" value="P-loop containing nucleotide triphosphate hydrolases"/>
    <property type="match status" value="1"/>
</dbReference>
<dbReference type="InterPro" id="IPR013632">
    <property type="entry name" value="Rad51_C"/>
</dbReference>
<dbReference type="EMBL" id="AZBU02000005">
    <property type="protein sequence ID" value="TKR77194.1"/>
    <property type="molecule type" value="Genomic_DNA"/>
</dbReference>
<proteinExistence type="predicted"/>
<comment type="subcellular location">
    <subcellularLocation>
        <location evidence="1">Nucleus</location>
    </subcellularLocation>
</comment>
<evidence type="ECO:0000256" key="7">
    <source>
        <dbReference type="ARBA" id="ARBA00040674"/>
    </source>
</evidence>
<dbReference type="GO" id="GO:0005657">
    <property type="term" value="C:replication fork"/>
    <property type="evidence" value="ECO:0007669"/>
    <property type="project" value="TreeGrafter"/>
</dbReference>
<dbReference type="GO" id="GO:0008821">
    <property type="term" value="F:crossover junction DNA endonuclease activity"/>
    <property type="evidence" value="ECO:0007669"/>
    <property type="project" value="TreeGrafter"/>
</dbReference>
<dbReference type="PANTHER" id="PTHR46239:SF1">
    <property type="entry name" value="DNA REPAIR PROTEIN RAD51 HOMOLOG 3"/>
    <property type="match status" value="1"/>
</dbReference>
<keyword evidence="10" id="KW-1185">Reference proteome</keyword>
<dbReference type="InterPro" id="IPR027417">
    <property type="entry name" value="P-loop_NTPase"/>
</dbReference>
<dbReference type="Pfam" id="PF08423">
    <property type="entry name" value="Rad51"/>
    <property type="match status" value="1"/>
</dbReference>
<evidence type="ECO:0000256" key="2">
    <source>
        <dbReference type="ARBA" id="ARBA00022741"/>
    </source>
</evidence>
<name>A0A4U5N4F4_STECR</name>
<evidence type="ECO:0000256" key="6">
    <source>
        <dbReference type="ARBA" id="ARBA00023242"/>
    </source>
</evidence>
<gene>
    <name evidence="9" type="ORF">L596_018210</name>
</gene>
<sequence length="219" mass="24526">MRGCVYELVGEAAKGKSQLCFQICVNATKNRHRRRVLYVDTEGSFRTKRIVQIAKDRDPQANEASILASIRLCRVMDAIELTSALGQAVALARADPEIGLVVLDSVAFPIRVEHECERRKMLTIHVAQELMKFAIDLNCVVVVANQVTMEVNRGGTLPALGSTWAHHITVRFYMAHNPKQGSKAIKIAKSPFDASWNVYYNITNRGIESFKRDCDPVVR</sequence>